<feature type="domain" description="K Homology" evidence="4">
    <location>
        <begin position="114"/>
        <end position="184"/>
    </location>
</feature>
<dbReference type="InterPro" id="IPR004087">
    <property type="entry name" value="KH_dom"/>
</dbReference>
<dbReference type="InterPro" id="IPR036612">
    <property type="entry name" value="KH_dom_type_1_sf"/>
</dbReference>
<feature type="compositionally biased region" description="Low complexity" evidence="3">
    <location>
        <begin position="343"/>
        <end position="352"/>
    </location>
</feature>
<dbReference type="Gene3D" id="3.30.1370.10">
    <property type="entry name" value="K Homology domain, type 1"/>
    <property type="match status" value="3"/>
</dbReference>
<feature type="compositionally biased region" description="Basic and acidic residues" evidence="3">
    <location>
        <begin position="461"/>
        <end position="473"/>
    </location>
</feature>
<dbReference type="CDD" id="cd22456">
    <property type="entry name" value="KH-I_Rnc1_rpt2"/>
    <property type="match status" value="1"/>
</dbReference>
<evidence type="ECO:0000313" key="5">
    <source>
        <dbReference type="EMBL" id="KAJ3184734.1"/>
    </source>
</evidence>
<name>A0AAD5TTE8_9FUNG</name>
<feature type="compositionally biased region" description="Polar residues" evidence="3">
    <location>
        <begin position="353"/>
        <end position="366"/>
    </location>
</feature>
<feature type="compositionally biased region" description="Polar residues" evidence="3">
    <location>
        <begin position="35"/>
        <end position="48"/>
    </location>
</feature>
<dbReference type="CDD" id="cd22455">
    <property type="entry name" value="KH-I_Rnc1_rpt1"/>
    <property type="match status" value="1"/>
</dbReference>
<feature type="compositionally biased region" description="Gly residues" evidence="3">
    <location>
        <begin position="445"/>
        <end position="460"/>
    </location>
</feature>
<evidence type="ECO:0000256" key="1">
    <source>
        <dbReference type="ARBA" id="ARBA00022737"/>
    </source>
</evidence>
<evidence type="ECO:0000256" key="3">
    <source>
        <dbReference type="SAM" id="MobiDB-lite"/>
    </source>
</evidence>
<keyword evidence="6" id="KW-1185">Reference proteome</keyword>
<feature type="region of interest" description="Disordered" evidence="3">
    <location>
        <begin position="282"/>
        <end position="366"/>
    </location>
</feature>
<dbReference type="GO" id="GO:0003723">
    <property type="term" value="F:RNA binding"/>
    <property type="evidence" value="ECO:0007669"/>
    <property type="project" value="UniProtKB-UniRule"/>
</dbReference>
<keyword evidence="2" id="KW-0694">RNA-binding</keyword>
<evidence type="ECO:0000313" key="6">
    <source>
        <dbReference type="Proteomes" id="UP001212152"/>
    </source>
</evidence>
<sequence length="473" mass="49433">MSSATSAKARRSSPYDDDPMVRLTGLSLDPPFPPQQHTAPGQAAQGSPTVAGAPAAPTDGDSAAPKADAKSAVPPPIDTERPSSALDGDQDEAGFDVDGGVSATPLSAHPDGAHFLTLRALVTTREAGVIIGKAGKNVAEIRETTGVKAGVSKVVHGVHERILTVSGTVDALSKAFMVVVKHLLENPVESPRQREPVQPDCATIRLLVAHQLMGSIIGKGGARIRDIQEASGAKITVSKDMLPQSTERVIEIYGLADSIQIAVYQISECILNDISRISGTVYFSPENRNGAMRSPRADRFHGDYNDHHHSPRSAGGDGRRRRGSFGEGTPRRGNRAGSAGNHTNNTNTPTTPSSVQLASADPSNGDQRVETLAVPLEMIGSIIGRGGAFINQIRKVSGARLRIDEQLEGANTRQVTVTGSDAAVKTAFEMIYGQMETEKQRRLGGSSGGGGAGGGGGGGSGHEDQENGESHEY</sequence>
<dbReference type="Proteomes" id="UP001212152">
    <property type="component" value="Unassembled WGS sequence"/>
</dbReference>
<feature type="compositionally biased region" description="Low complexity" evidence="3">
    <location>
        <begin position="61"/>
        <end position="72"/>
    </location>
</feature>
<feature type="domain" description="K Homology" evidence="4">
    <location>
        <begin position="366"/>
        <end position="436"/>
    </location>
</feature>
<dbReference type="SUPFAM" id="SSF54791">
    <property type="entry name" value="Eukaryotic type KH-domain (KH-domain type I)"/>
    <property type="match status" value="3"/>
</dbReference>
<comment type="caution">
    <text evidence="5">The sequence shown here is derived from an EMBL/GenBank/DDBJ whole genome shotgun (WGS) entry which is preliminary data.</text>
</comment>
<dbReference type="SMART" id="SM00322">
    <property type="entry name" value="KH"/>
    <property type="match status" value="3"/>
</dbReference>
<dbReference type="AlphaFoldDB" id="A0AAD5TTE8"/>
<proteinExistence type="predicted"/>
<feature type="compositionally biased region" description="Basic and acidic residues" evidence="3">
    <location>
        <begin position="295"/>
        <end position="308"/>
    </location>
</feature>
<feature type="region of interest" description="Disordered" evidence="3">
    <location>
        <begin position="436"/>
        <end position="473"/>
    </location>
</feature>
<dbReference type="PROSITE" id="PS50084">
    <property type="entry name" value="KH_TYPE_1"/>
    <property type="match status" value="3"/>
</dbReference>
<organism evidence="5 6">
    <name type="scientific">Geranomyces variabilis</name>
    <dbReference type="NCBI Taxonomy" id="109894"/>
    <lineage>
        <taxon>Eukaryota</taxon>
        <taxon>Fungi</taxon>
        <taxon>Fungi incertae sedis</taxon>
        <taxon>Chytridiomycota</taxon>
        <taxon>Chytridiomycota incertae sedis</taxon>
        <taxon>Chytridiomycetes</taxon>
        <taxon>Spizellomycetales</taxon>
        <taxon>Powellomycetaceae</taxon>
        <taxon>Geranomyces</taxon>
    </lineage>
</organism>
<evidence type="ECO:0000259" key="4">
    <source>
        <dbReference type="SMART" id="SM00322"/>
    </source>
</evidence>
<accession>A0AAD5TTE8</accession>
<dbReference type="PANTHER" id="PTHR10288">
    <property type="entry name" value="KH DOMAIN CONTAINING RNA BINDING PROTEIN"/>
    <property type="match status" value="1"/>
</dbReference>
<feature type="domain" description="K Homology" evidence="4">
    <location>
        <begin position="200"/>
        <end position="271"/>
    </location>
</feature>
<evidence type="ECO:0000256" key="2">
    <source>
        <dbReference type="PROSITE-ProRule" id="PRU00117"/>
    </source>
</evidence>
<protein>
    <submittedName>
        <fullName evidence="5">RNA binding protein, heterogenous nuclear RNP-K like protein</fullName>
    </submittedName>
</protein>
<dbReference type="EMBL" id="JADGJQ010000003">
    <property type="protein sequence ID" value="KAJ3184734.1"/>
    <property type="molecule type" value="Genomic_DNA"/>
</dbReference>
<feature type="region of interest" description="Disordered" evidence="3">
    <location>
        <begin position="1"/>
        <end position="109"/>
    </location>
</feature>
<gene>
    <name evidence="5" type="primary">HEK2_2</name>
    <name evidence="5" type="ORF">HDU87_004139</name>
</gene>
<dbReference type="Pfam" id="PF00013">
    <property type="entry name" value="KH_1"/>
    <property type="match status" value="3"/>
</dbReference>
<keyword evidence="1" id="KW-0677">Repeat</keyword>
<reference evidence="5" key="1">
    <citation type="submission" date="2020-05" db="EMBL/GenBank/DDBJ databases">
        <title>Phylogenomic resolution of chytrid fungi.</title>
        <authorList>
            <person name="Stajich J.E."/>
            <person name="Amses K."/>
            <person name="Simmons R."/>
            <person name="Seto K."/>
            <person name="Myers J."/>
            <person name="Bonds A."/>
            <person name="Quandt C.A."/>
            <person name="Barry K."/>
            <person name="Liu P."/>
            <person name="Grigoriev I."/>
            <person name="Longcore J.E."/>
            <person name="James T.Y."/>
        </authorList>
    </citation>
    <scope>NUCLEOTIDE SEQUENCE</scope>
    <source>
        <strain evidence="5">JEL0379</strain>
    </source>
</reference>
<dbReference type="InterPro" id="IPR004088">
    <property type="entry name" value="KH_dom_type_1"/>
</dbReference>